<evidence type="ECO:0000256" key="3">
    <source>
        <dbReference type="ARBA" id="ARBA00023002"/>
    </source>
</evidence>
<dbReference type="STRING" id="356882.A0A423W1E2"/>
<comment type="similarity">
    <text evidence="1">Belongs to the short-chain dehydrogenases/reductases (SDR) family.</text>
</comment>
<dbReference type="Proteomes" id="UP000283895">
    <property type="component" value="Unassembled WGS sequence"/>
</dbReference>
<dbReference type="OrthoDB" id="37659at2759"/>
<comment type="caution">
    <text evidence="4">The sequence shown here is derived from an EMBL/GenBank/DDBJ whole genome shotgun (WGS) entry which is preliminary data.</text>
</comment>
<name>A0A423W1E2_9PEZI</name>
<gene>
    <name evidence="4" type="ORF">VMCG_07528</name>
</gene>
<dbReference type="AlphaFoldDB" id="A0A423W1E2"/>
<dbReference type="InterPro" id="IPR002347">
    <property type="entry name" value="SDR_fam"/>
</dbReference>
<dbReference type="PANTHER" id="PTHR44229:SF4">
    <property type="entry name" value="15-HYDROXYPROSTAGLANDIN DEHYDROGENASE [NAD(+)]"/>
    <property type="match status" value="1"/>
</dbReference>
<dbReference type="Gene3D" id="3.40.50.720">
    <property type="entry name" value="NAD(P)-binding Rossmann-like Domain"/>
    <property type="match status" value="1"/>
</dbReference>
<dbReference type="InterPro" id="IPR036291">
    <property type="entry name" value="NAD(P)-bd_dom_sf"/>
</dbReference>
<dbReference type="GO" id="GO:0016616">
    <property type="term" value="F:oxidoreductase activity, acting on the CH-OH group of donors, NAD or NADP as acceptor"/>
    <property type="evidence" value="ECO:0007669"/>
    <property type="project" value="TreeGrafter"/>
</dbReference>
<evidence type="ECO:0000256" key="2">
    <source>
        <dbReference type="ARBA" id="ARBA00022857"/>
    </source>
</evidence>
<evidence type="ECO:0000313" key="5">
    <source>
        <dbReference type="Proteomes" id="UP000283895"/>
    </source>
</evidence>
<evidence type="ECO:0000256" key="1">
    <source>
        <dbReference type="ARBA" id="ARBA00006484"/>
    </source>
</evidence>
<reference evidence="4 5" key="1">
    <citation type="submission" date="2015-09" db="EMBL/GenBank/DDBJ databases">
        <title>Host preference determinants of Valsa canker pathogens revealed by comparative genomics.</title>
        <authorList>
            <person name="Yin Z."/>
            <person name="Huang L."/>
        </authorList>
    </citation>
    <scope>NUCLEOTIDE SEQUENCE [LARGE SCALE GENOMIC DNA]</scope>
    <source>
        <strain evidence="4 5">03-1</strain>
    </source>
</reference>
<keyword evidence="5" id="KW-1185">Reference proteome</keyword>
<dbReference type="Pfam" id="PF00106">
    <property type="entry name" value="adh_short"/>
    <property type="match status" value="1"/>
</dbReference>
<protein>
    <submittedName>
        <fullName evidence="4">Uncharacterized protein</fullName>
    </submittedName>
</protein>
<keyword evidence="2" id="KW-0521">NADP</keyword>
<keyword evidence="3" id="KW-0560">Oxidoreductase</keyword>
<dbReference type="GO" id="GO:0005737">
    <property type="term" value="C:cytoplasm"/>
    <property type="evidence" value="ECO:0007669"/>
    <property type="project" value="TreeGrafter"/>
</dbReference>
<accession>A0A423W1E2</accession>
<dbReference type="PROSITE" id="PS00061">
    <property type="entry name" value="ADH_SHORT"/>
    <property type="match status" value="1"/>
</dbReference>
<sequence length="284" mass="30610">MTVDAEKVAVITGGCGGIGFAVAQALAARGGWQIHLIDIKEEDGNQAASSLPRATFHRANLLNYDELAAAFKAAFTAGGNNRLDFVFANAGTIEMPTRRVNPDSIEAPPPPDFTSLEVNLKGGINTVHLARHYLNLSPEKGSIVITSSSAGIWPAYWAPVYTASKFGLVGFMRTVAHIYKPEGIRVNALCPGAVRTPLMPPAAWECMPEDVFTPIELIGEIVLKMAEGKEVVDSKGVRVSPEELYGQSIVANGKNFYVQSGPEYCDDVLARTMESTKNQKEELD</sequence>
<dbReference type="SUPFAM" id="SSF51735">
    <property type="entry name" value="NAD(P)-binding Rossmann-fold domains"/>
    <property type="match status" value="1"/>
</dbReference>
<proteinExistence type="inferred from homology"/>
<dbReference type="InterPro" id="IPR020904">
    <property type="entry name" value="Sc_DH/Rdtase_CS"/>
</dbReference>
<dbReference type="EMBL" id="LKEA01000030">
    <property type="protein sequence ID" value="ROV97114.1"/>
    <property type="molecule type" value="Genomic_DNA"/>
</dbReference>
<dbReference type="PANTHER" id="PTHR44229">
    <property type="entry name" value="15-HYDROXYPROSTAGLANDIN DEHYDROGENASE [NAD(+)]"/>
    <property type="match status" value="1"/>
</dbReference>
<organism evidence="4 5">
    <name type="scientific">Cytospora schulzeri</name>
    <dbReference type="NCBI Taxonomy" id="448051"/>
    <lineage>
        <taxon>Eukaryota</taxon>
        <taxon>Fungi</taxon>
        <taxon>Dikarya</taxon>
        <taxon>Ascomycota</taxon>
        <taxon>Pezizomycotina</taxon>
        <taxon>Sordariomycetes</taxon>
        <taxon>Sordariomycetidae</taxon>
        <taxon>Diaporthales</taxon>
        <taxon>Cytosporaceae</taxon>
        <taxon>Cytospora</taxon>
    </lineage>
</organism>
<dbReference type="PRINTS" id="PR00081">
    <property type="entry name" value="GDHRDH"/>
</dbReference>
<evidence type="ECO:0000313" key="4">
    <source>
        <dbReference type="EMBL" id="ROV97114.1"/>
    </source>
</evidence>